<gene>
    <name evidence="2" type="primary">RAD2_5</name>
    <name evidence="2" type="ORF">LTR91_024314</name>
</gene>
<feature type="compositionally biased region" description="Polar residues" evidence="1">
    <location>
        <begin position="192"/>
        <end position="201"/>
    </location>
</feature>
<sequence length="426" mass="46536">MTTDGPARQRRTNRGGRRPGAGRKPKRPAMQPDDAESLFVGEEPGDAELDGDGELFGGEGEQPEEDDEELQQAIPMSLQQDVEADQSGRHAPSPSDLEDDWHVVFQQRAVVEAKPVPKGSANAIANILNERAHGIAPESRETTSFGVSVPKSDDTPDDDDDDMHLHAALAESRRTKREVNPPPRRQLGKPTGTPQRQNVMTSPAKPGGFSGPLPFEKLDLGTSLLGKKKMQQRTEEAEGGFEKTDLAARQAKSADPIPPWFNGDIEKDIRKQERLEKADREKARAFGKQFQFQGRDEPLLRRQETEEVIDLDDGEEKAPVCEKKVVGQSEVIKLDDEEGKDGRVPVAPELTGVPVDDEIRMDDMADVVRAEPPVSDKMDYRDGGSRGPPTPSKRPALFELVGNAECTAGRGKAGKSQDGVHTAGTL</sequence>
<evidence type="ECO:0000313" key="3">
    <source>
        <dbReference type="Proteomes" id="UP001175353"/>
    </source>
</evidence>
<accession>A0AAN6H4X7</accession>
<feature type="compositionally biased region" description="Basic and acidic residues" evidence="1">
    <location>
        <begin position="131"/>
        <end position="141"/>
    </location>
</feature>
<feature type="compositionally biased region" description="Basic and acidic residues" evidence="1">
    <location>
        <begin position="316"/>
        <end position="325"/>
    </location>
</feature>
<organism evidence="2 3">
    <name type="scientific">Friedmanniomyces endolithicus</name>
    <dbReference type="NCBI Taxonomy" id="329885"/>
    <lineage>
        <taxon>Eukaryota</taxon>
        <taxon>Fungi</taxon>
        <taxon>Dikarya</taxon>
        <taxon>Ascomycota</taxon>
        <taxon>Pezizomycotina</taxon>
        <taxon>Dothideomycetes</taxon>
        <taxon>Dothideomycetidae</taxon>
        <taxon>Mycosphaerellales</taxon>
        <taxon>Teratosphaeriaceae</taxon>
        <taxon>Friedmanniomyces</taxon>
    </lineage>
</organism>
<dbReference type="AlphaFoldDB" id="A0AAN6H4X7"/>
<feature type="compositionally biased region" description="Acidic residues" evidence="1">
    <location>
        <begin position="61"/>
        <end position="70"/>
    </location>
</feature>
<feature type="compositionally biased region" description="Acidic residues" evidence="1">
    <location>
        <begin position="43"/>
        <end position="53"/>
    </location>
</feature>
<feature type="compositionally biased region" description="Basic and acidic residues" evidence="1">
    <location>
        <begin position="294"/>
        <end position="305"/>
    </location>
</feature>
<reference evidence="2" key="1">
    <citation type="submission" date="2023-06" db="EMBL/GenBank/DDBJ databases">
        <title>Black Yeasts Isolated from many extreme environments.</title>
        <authorList>
            <person name="Coleine C."/>
            <person name="Stajich J.E."/>
            <person name="Selbmann L."/>
        </authorList>
    </citation>
    <scope>NUCLEOTIDE SEQUENCE</scope>
    <source>
        <strain evidence="2">CCFEE 5200</strain>
    </source>
</reference>
<dbReference type="SMART" id="SM00726">
    <property type="entry name" value="UIM"/>
    <property type="match status" value="2"/>
</dbReference>
<protein>
    <submittedName>
        <fullName evidence="2">DNA repair protein rad2</fullName>
    </submittedName>
</protein>
<feature type="region of interest" description="Disordered" evidence="1">
    <location>
        <begin position="1"/>
        <end position="98"/>
    </location>
</feature>
<feature type="compositionally biased region" description="Basic and acidic residues" evidence="1">
    <location>
        <begin position="357"/>
        <end position="384"/>
    </location>
</feature>
<name>A0AAN6H4X7_9PEZI</name>
<keyword evidence="3" id="KW-1185">Reference proteome</keyword>
<feature type="compositionally biased region" description="Acidic residues" evidence="1">
    <location>
        <begin position="306"/>
        <end position="315"/>
    </location>
</feature>
<feature type="compositionally biased region" description="Basic and acidic residues" evidence="1">
    <location>
        <begin position="232"/>
        <end position="246"/>
    </location>
</feature>
<feature type="region of interest" description="Disordered" evidence="1">
    <location>
        <begin position="278"/>
        <end position="398"/>
    </location>
</feature>
<dbReference type="InterPro" id="IPR003903">
    <property type="entry name" value="UIM_dom"/>
</dbReference>
<comment type="caution">
    <text evidence="2">The sequence shown here is derived from an EMBL/GenBank/DDBJ whole genome shotgun (WGS) entry which is preliminary data.</text>
</comment>
<feature type="region of interest" description="Disordered" evidence="1">
    <location>
        <begin position="131"/>
        <end position="266"/>
    </location>
</feature>
<feature type="compositionally biased region" description="Basic residues" evidence="1">
    <location>
        <begin position="8"/>
        <end position="27"/>
    </location>
</feature>
<proteinExistence type="predicted"/>
<evidence type="ECO:0000313" key="2">
    <source>
        <dbReference type="EMBL" id="KAK0952596.1"/>
    </source>
</evidence>
<dbReference type="Proteomes" id="UP001175353">
    <property type="component" value="Unassembled WGS sequence"/>
</dbReference>
<dbReference type="PROSITE" id="PS50330">
    <property type="entry name" value="UIM"/>
    <property type="match status" value="1"/>
</dbReference>
<dbReference type="EMBL" id="JAUJLE010000602">
    <property type="protein sequence ID" value="KAK0952596.1"/>
    <property type="molecule type" value="Genomic_DNA"/>
</dbReference>
<evidence type="ECO:0000256" key="1">
    <source>
        <dbReference type="SAM" id="MobiDB-lite"/>
    </source>
</evidence>